<organism evidence="2 3">
    <name type="scientific">Glomus cerebriforme</name>
    <dbReference type="NCBI Taxonomy" id="658196"/>
    <lineage>
        <taxon>Eukaryota</taxon>
        <taxon>Fungi</taxon>
        <taxon>Fungi incertae sedis</taxon>
        <taxon>Mucoromycota</taxon>
        <taxon>Glomeromycotina</taxon>
        <taxon>Glomeromycetes</taxon>
        <taxon>Glomerales</taxon>
        <taxon>Glomeraceae</taxon>
        <taxon>Glomus</taxon>
    </lineage>
</organism>
<reference evidence="2 3" key="1">
    <citation type="submission" date="2018-06" db="EMBL/GenBank/DDBJ databases">
        <title>Comparative genomics reveals the genomic features of Rhizophagus irregularis, R. cerebriforme, R. diaphanum and Gigaspora rosea, and their symbiotic lifestyle signature.</title>
        <authorList>
            <person name="Morin E."/>
            <person name="San Clemente H."/>
            <person name="Chen E.C.H."/>
            <person name="De La Providencia I."/>
            <person name="Hainaut M."/>
            <person name="Kuo A."/>
            <person name="Kohler A."/>
            <person name="Murat C."/>
            <person name="Tang N."/>
            <person name="Roy S."/>
            <person name="Loubradou J."/>
            <person name="Henrissat B."/>
            <person name="Grigoriev I.V."/>
            <person name="Corradi N."/>
            <person name="Roux C."/>
            <person name="Martin F.M."/>
        </authorList>
    </citation>
    <scope>NUCLEOTIDE SEQUENCE [LARGE SCALE GENOMIC DNA]</scope>
    <source>
        <strain evidence="2 3">DAOM 227022</strain>
    </source>
</reference>
<dbReference type="AlphaFoldDB" id="A0A397S823"/>
<keyword evidence="3" id="KW-1185">Reference proteome</keyword>
<name>A0A397S823_9GLOM</name>
<evidence type="ECO:0000313" key="3">
    <source>
        <dbReference type="Proteomes" id="UP000265703"/>
    </source>
</evidence>
<dbReference type="Proteomes" id="UP000265703">
    <property type="component" value="Unassembled WGS sequence"/>
</dbReference>
<evidence type="ECO:0000313" key="2">
    <source>
        <dbReference type="EMBL" id="RIA78881.1"/>
    </source>
</evidence>
<proteinExistence type="predicted"/>
<accession>A0A397S823</accession>
<comment type="caution">
    <text evidence="2">The sequence shown here is derived from an EMBL/GenBank/DDBJ whole genome shotgun (WGS) entry which is preliminary data.</text>
</comment>
<gene>
    <name evidence="2" type="ORF">C1645_842140</name>
</gene>
<sequence length="121" mass="13469">MKKGSLYTFFVSCLSVFSPILESGSQFFVHSVQYWNQKCSLSSSVWNRRENGSLCIQFNTGIRNGSLSSSVQTGKGNASLYFRFDTGIRNGSFGFQIKMLSNSSFSFLVDSSSVWALGIRK</sequence>
<feature type="chain" id="PRO_5017442874" evidence="1">
    <location>
        <begin position="24"/>
        <end position="121"/>
    </location>
</feature>
<feature type="signal peptide" evidence="1">
    <location>
        <begin position="1"/>
        <end position="23"/>
    </location>
</feature>
<dbReference type="EMBL" id="QKYT01001891">
    <property type="protein sequence ID" value="RIA78881.1"/>
    <property type="molecule type" value="Genomic_DNA"/>
</dbReference>
<evidence type="ECO:0000256" key="1">
    <source>
        <dbReference type="SAM" id="SignalP"/>
    </source>
</evidence>
<protein>
    <submittedName>
        <fullName evidence="2">Uncharacterized protein</fullName>
    </submittedName>
</protein>
<keyword evidence="1" id="KW-0732">Signal</keyword>